<evidence type="ECO:0000313" key="1">
    <source>
        <dbReference type="EMBL" id="TWW74699.1"/>
    </source>
</evidence>
<dbReference type="EMBL" id="RHFK02000006">
    <property type="protein sequence ID" value="TWW74699.1"/>
    <property type="molecule type" value="Genomic_DNA"/>
</dbReference>
<dbReference type="Proteomes" id="UP000324091">
    <property type="component" value="Chromosome 14"/>
</dbReference>
<reference evidence="1 2" key="1">
    <citation type="submission" date="2019-04" db="EMBL/GenBank/DDBJ databases">
        <title>Chromosome genome assembly for Takifugu flavidus.</title>
        <authorList>
            <person name="Xiao S."/>
        </authorList>
    </citation>
    <scope>NUCLEOTIDE SEQUENCE [LARGE SCALE GENOMIC DNA]</scope>
    <source>
        <strain evidence="1">HTHZ2018</strain>
        <tissue evidence="1">Muscle</tissue>
    </source>
</reference>
<name>A0A5C6P6X3_9TELE</name>
<organism evidence="1 2">
    <name type="scientific">Takifugu flavidus</name>
    <name type="common">sansaifugu</name>
    <dbReference type="NCBI Taxonomy" id="433684"/>
    <lineage>
        <taxon>Eukaryota</taxon>
        <taxon>Metazoa</taxon>
        <taxon>Chordata</taxon>
        <taxon>Craniata</taxon>
        <taxon>Vertebrata</taxon>
        <taxon>Euteleostomi</taxon>
        <taxon>Actinopterygii</taxon>
        <taxon>Neopterygii</taxon>
        <taxon>Teleostei</taxon>
        <taxon>Neoteleostei</taxon>
        <taxon>Acanthomorphata</taxon>
        <taxon>Eupercaria</taxon>
        <taxon>Tetraodontiformes</taxon>
        <taxon>Tetradontoidea</taxon>
        <taxon>Tetraodontidae</taxon>
        <taxon>Takifugu</taxon>
    </lineage>
</organism>
<comment type="caution">
    <text evidence="1">The sequence shown here is derived from an EMBL/GenBank/DDBJ whole genome shotgun (WGS) entry which is preliminary data.</text>
</comment>
<proteinExistence type="predicted"/>
<accession>A0A5C6P6X3</accession>
<sequence length="109" mass="12332">MLYPLLPVLPVGLLSSLHRALIFRNVRWKANESELSEPVKVHVKKQDPSSLAASIFMDSLSSSNNIQITIIPVMISYVLIFSRFDFCNPGLSRISKWSLTPNSKFKVQQ</sequence>
<evidence type="ECO:0000313" key="2">
    <source>
        <dbReference type="Proteomes" id="UP000324091"/>
    </source>
</evidence>
<keyword evidence="2" id="KW-1185">Reference proteome</keyword>
<gene>
    <name evidence="1" type="ORF">D4764_14G0007020</name>
</gene>
<dbReference type="AlphaFoldDB" id="A0A5C6P6X3"/>
<protein>
    <submittedName>
        <fullName evidence="1">Uncharacterized protein</fullName>
    </submittedName>
</protein>